<dbReference type="AlphaFoldDB" id="A0A7R8ANP0"/>
<keyword evidence="9" id="KW-0496">Mitochondrion</keyword>
<comment type="subcellular location">
    <subcellularLocation>
        <location evidence="1">Mitochondrion inner membrane</location>
        <topology evidence="1">Single-pass membrane protein</topology>
    </subcellularLocation>
</comment>
<dbReference type="EMBL" id="AP024446">
    <property type="protein sequence ID" value="BCS23993.1"/>
    <property type="molecule type" value="Genomic_DNA"/>
</dbReference>
<dbReference type="Pfam" id="PF05365">
    <property type="entry name" value="UCR_UQCRX_QCR9"/>
    <property type="match status" value="1"/>
</dbReference>
<dbReference type="InterPro" id="IPR008027">
    <property type="entry name" value="QCR9"/>
</dbReference>
<keyword evidence="6" id="KW-0999">Mitochondrion inner membrane</keyword>
<dbReference type="GO" id="GO:0045275">
    <property type="term" value="C:respiratory chain complex III"/>
    <property type="evidence" value="ECO:0007669"/>
    <property type="project" value="InterPro"/>
</dbReference>
<keyword evidence="4" id="KW-0679">Respiratory chain</keyword>
<evidence type="ECO:0000256" key="11">
    <source>
        <dbReference type="ARBA" id="ARBA00044247"/>
    </source>
</evidence>
<keyword evidence="10 12" id="KW-0472">Membrane</keyword>
<accession>A0A7R8ANP0</accession>
<protein>
    <recommendedName>
        <fullName evidence="11">Complex III subunit 9</fullName>
    </recommendedName>
</protein>
<evidence type="ECO:0000256" key="10">
    <source>
        <dbReference type="ARBA" id="ARBA00023136"/>
    </source>
</evidence>
<evidence type="ECO:0000256" key="2">
    <source>
        <dbReference type="ARBA" id="ARBA00007856"/>
    </source>
</evidence>
<keyword evidence="7" id="KW-0249">Electron transport</keyword>
<keyword evidence="5 12" id="KW-0812">Transmembrane</keyword>
<gene>
    <name evidence="13" type="ORF">APUU_40437A</name>
</gene>
<evidence type="ECO:0000256" key="9">
    <source>
        <dbReference type="ARBA" id="ARBA00023128"/>
    </source>
</evidence>
<evidence type="ECO:0000256" key="7">
    <source>
        <dbReference type="ARBA" id="ARBA00022982"/>
    </source>
</evidence>
<dbReference type="GO" id="GO:0006122">
    <property type="term" value="P:mitochondrial electron transport, ubiquinol to cytochrome c"/>
    <property type="evidence" value="ECO:0007669"/>
    <property type="project" value="InterPro"/>
</dbReference>
<evidence type="ECO:0000256" key="1">
    <source>
        <dbReference type="ARBA" id="ARBA00004434"/>
    </source>
</evidence>
<name>A0A7R8ANP0_9EURO</name>
<dbReference type="RefSeq" id="XP_041556187.1">
    <property type="nucleotide sequence ID" value="XM_041703509.1"/>
</dbReference>
<dbReference type="KEGG" id="apuu:APUU_40437A"/>
<organism evidence="13 14">
    <name type="scientific">Aspergillus puulaauensis</name>
    <dbReference type="NCBI Taxonomy" id="1220207"/>
    <lineage>
        <taxon>Eukaryota</taxon>
        <taxon>Fungi</taxon>
        <taxon>Dikarya</taxon>
        <taxon>Ascomycota</taxon>
        <taxon>Pezizomycotina</taxon>
        <taxon>Eurotiomycetes</taxon>
        <taxon>Eurotiomycetidae</taxon>
        <taxon>Eurotiales</taxon>
        <taxon>Aspergillaceae</taxon>
        <taxon>Aspergillus</taxon>
    </lineage>
</organism>
<evidence type="ECO:0000256" key="8">
    <source>
        <dbReference type="ARBA" id="ARBA00022989"/>
    </source>
</evidence>
<dbReference type="Gene3D" id="1.20.5.260">
    <property type="entry name" value="Cytochrome b-c1 complex subunit 9"/>
    <property type="match status" value="1"/>
</dbReference>
<keyword evidence="8 12" id="KW-1133">Transmembrane helix</keyword>
<comment type="similarity">
    <text evidence="2">Belongs to the UQCR10/QCR9 family.</text>
</comment>
<evidence type="ECO:0000256" key="4">
    <source>
        <dbReference type="ARBA" id="ARBA00022660"/>
    </source>
</evidence>
<dbReference type="SUPFAM" id="SSF81514">
    <property type="entry name" value="Subunit X (non-heme 7 kDa protein) of cytochrome bc1 complex (Ubiquinol-cytochrome c reductase)"/>
    <property type="match status" value="1"/>
</dbReference>
<sequence>MHNIKTRLANQRVGDSRCFSFKPQIRQPPRRPFRREHLSLFAPPHPLPSSLVACIRHDGRRIRCFSLPARLPFPGPRRMKLAAVLLALLTTEFSTTYRTLIRRNAVYLTSIFAGAFAFEVCVS</sequence>
<evidence type="ECO:0000256" key="3">
    <source>
        <dbReference type="ARBA" id="ARBA00022448"/>
    </source>
</evidence>
<reference evidence="13" key="2">
    <citation type="submission" date="2021-02" db="EMBL/GenBank/DDBJ databases">
        <title>Aspergillus puulaauensis MK2 genome sequence.</title>
        <authorList>
            <person name="Futagami T."/>
            <person name="Mori K."/>
            <person name="Kadooka C."/>
            <person name="Tanaka T."/>
        </authorList>
    </citation>
    <scope>NUCLEOTIDE SEQUENCE</scope>
    <source>
        <strain evidence="13">MK2</strain>
    </source>
</reference>
<evidence type="ECO:0000313" key="13">
    <source>
        <dbReference type="EMBL" id="BCS23993.1"/>
    </source>
</evidence>
<proteinExistence type="inferred from homology"/>
<keyword evidence="3" id="KW-0813">Transport</keyword>
<evidence type="ECO:0000256" key="6">
    <source>
        <dbReference type="ARBA" id="ARBA00022792"/>
    </source>
</evidence>
<dbReference type="GeneID" id="64973998"/>
<dbReference type="GO" id="GO:0005743">
    <property type="term" value="C:mitochondrial inner membrane"/>
    <property type="evidence" value="ECO:0007669"/>
    <property type="project" value="UniProtKB-SubCell"/>
</dbReference>
<evidence type="ECO:0000313" key="14">
    <source>
        <dbReference type="Proteomes" id="UP000654913"/>
    </source>
</evidence>
<feature type="transmembrane region" description="Helical" evidence="12">
    <location>
        <begin position="105"/>
        <end position="122"/>
    </location>
</feature>
<keyword evidence="14" id="KW-1185">Reference proteome</keyword>
<evidence type="ECO:0000256" key="5">
    <source>
        <dbReference type="ARBA" id="ARBA00022692"/>
    </source>
</evidence>
<dbReference type="InterPro" id="IPR036656">
    <property type="entry name" value="QCR9_sf"/>
</dbReference>
<dbReference type="Proteomes" id="UP000654913">
    <property type="component" value="Chromosome 4"/>
</dbReference>
<reference evidence="13" key="1">
    <citation type="submission" date="2021-01" db="EMBL/GenBank/DDBJ databases">
        <authorList>
            <consortium name="Aspergillus puulaauensis MK2 genome sequencing consortium"/>
            <person name="Kazuki M."/>
            <person name="Futagami T."/>
        </authorList>
    </citation>
    <scope>NUCLEOTIDE SEQUENCE</scope>
    <source>
        <strain evidence="13">MK2</strain>
    </source>
</reference>
<dbReference type="OrthoDB" id="44067at2759"/>
<evidence type="ECO:0000256" key="12">
    <source>
        <dbReference type="SAM" id="Phobius"/>
    </source>
</evidence>